<feature type="region of interest" description="Disordered" evidence="1">
    <location>
        <begin position="107"/>
        <end position="128"/>
    </location>
</feature>
<dbReference type="RefSeq" id="WP_311191321.1">
    <property type="nucleotide sequence ID" value="NZ_CP115541.1"/>
</dbReference>
<dbReference type="InterPro" id="IPR011083">
    <property type="entry name" value="Phage_tail_collar_dom"/>
</dbReference>
<dbReference type="EMBL" id="CP115541">
    <property type="protein sequence ID" value="WNH52116.1"/>
    <property type="molecule type" value="Genomic_DNA"/>
</dbReference>
<proteinExistence type="predicted"/>
<evidence type="ECO:0000313" key="4">
    <source>
        <dbReference type="Proteomes" id="UP001302072"/>
    </source>
</evidence>
<gene>
    <name evidence="3" type="ORF">PDM29_17515</name>
</gene>
<organism evidence="3 4">
    <name type="scientific">Stenotrophomonas oahuensis</name>
    <dbReference type="NCBI Taxonomy" id="3003271"/>
    <lineage>
        <taxon>Bacteria</taxon>
        <taxon>Pseudomonadati</taxon>
        <taxon>Pseudomonadota</taxon>
        <taxon>Gammaproteobacteria</taxon>
        <taxon>Lysobacterales</taxon>
        <taxon>Lysobacteraceae</taxon>
        <taxon>Stenotrophomonas</taxon>
    </lineage>
</organism>
<dbReference type="InterPro" id="IPR037053">
    <property type="entry name" value="Phage_tail_collar_dom_sf"/>
</dbReference>
<dbReference type="Gene3D" id="3.90.1340.10">
    <property type="entry name" value="Phage tail collar domain"/>
    <property type="match status" value="1"/>
</dbReference>
<dbReference type="Pfam" id="PF07484">
    <property type="entry name" value="Collar"/>
    <property type="match status" value="1"/>
</dbReference>
<evidence type="ECO:0000313" key="3">
    <source>
        <dbReference type="EMBL" id="WNH52116.1"/>
    </source>
</evidence>
<evidence type="ECO:0000256" key="1">
    <source>
        <dbReference type="SAM" id="MobiDB-lite"/>
    </source>
</evidence>
<name>A0ABY9YMM8_9GAMM</name>
<protein>
    <submittedName>
        <fullName evidence="3">Tail fiber protein</fullName>
    </submittedName>
</protein>
<dbReference type="Proteomes" id="UP001302072">
    <property type="component" value="Chromosome"/>
</dbReference>
<accession>A0ABY9YMM8</accession>
<sequence>MTEPFIGEIQMFGFDYNPYGWAYCNGATMAVQQNTALYSLLGVAYGGNGTSTFMLPNLTSRAACSMGQGPGLTPRDMGETFGDFAVTLNQSQMPTHQHDITVFQQSDATKRSGTPTSGGGLCQPGANTVKPFSTAAPNTPMSPTMLKPVTNGGLPHPNQQPYLAVNFCIALNGVFPSFS</sequence>
<feature type="domain" description="Phage tail collar" evidence="2">
    <location>
        <begin position="7"/>
        <end position="62"/>
    </location>
</feature>
<evidence type="ECO:0000259" key="2">
    <source>
        <dbReference type="Pfam" id="PF07484"/>
    </source>
</evidence>
<keyword evidence="4" id="KW-1185">Reference proteome</keyword>
<reference evidence="3 4" key="1">
    <citation type="submission" date="2022-12" db="EMBL/GenBank/DDBJ databases">
        <title>Two new species, Stenotrophomonas aracearum and Stenotrophomonas oahuensis, isolated from Anthurium (Araceae family) in Hawaii.</title>
        <authorList>
            <person name="Chunag S.C."/>
            <person name="Dobhal S."/>
            <person name="Alvarez A."/>
            <person name="Arif M."/>
        </authorList>
    </citation>
    <scope>NUCLEOTIDE SEQUENCE [LARGE SCALE GENOMIC DNA]</scope>
    <source>
        <strain evidence="3 4">A5586</strain>
    </source>
</reference>
<dbReference type="SUPFAM" id="SSF88874">
    <property type="entry name" value="Receptor-binding domain of short tail fibre protein gp12"/>
    <property type="match status" value="1"/>
</dbReference>